<reference evidence="2 3" key="1">
    <citation type="journal article" date="1997" name="J. Bacteriol.">
        <title>Complete genome sequence of Methanobacterium thermoautotrophicum deltaH: functional analysis and comparative genomics.</title>
        <authorList>
            <person name="Smith D.R."/>
            <person name="Doucette-Stamm L.A."/>
            <person name="Deloughery C."/>
            <person name="Lee H.-M."/>
            <person name="Dubois J."/>
            <person name="Aldredge T."/>
            <person name="Bashirzadeh R."/>
            <person name="Blakely D."/>
            <person name="Cook R."/>
            <person name="Gilbert K."/>
            <person name="Harrison D."/>
            <person name="Hoang L."/>
            <person name="Keagle P."/>
            <person name="Lumm W."/>
            <person name="Pothier B."/>
            <person name="Qiu D."/>
            <person name="Spadafora R."/>
            <person name="Vicare R."/>
            <person name="Wang Y."/>
            <person name="Wierzbowski J."/>
            <person name="Gibson R."/>
            <person name="Jiwani N."/>
            <person name="Caruso A."/>
            <person name="Bush D."/>
            <person name="Safer H."/>
            <person name="Patwell D."/>
            <person name="Prabhakar S."/>
            <person name="McDougall S."/>
            <person name="Shimer G."/>
            <person name="Goyal A."/>
            <person name="Pietrovski S."/>
            <person name="Church G.M."/>
            <person name="Daniels C.J."/>
            <person name="Mao J.-i."/>
            <person name="Rice P."/>
            <person name="Nolling J."/>
            <person name="Reeve J.N."/>
        </authorList>
    </citation>
    <scope>NUCLEOTIDE SEQUENCE [LARGE SCALE GENOMIC DNA]</scope>
    <source>
        <strain evidence="3">ATCC 29096 / DSM 1053 / JCM 10044 / NBRC 100330 / Delta H</strain>
    </source>
</reference>
<organism evidence="2 3">
    <name type="scientific">Methanothermobacter thermautotrophicus (strain ATCC 29096 / DSM 1053 / JCM 10044 / NBRC 100330 / Delta H)</name>
    <name type="common">Methanobacterium thermoautotrophicum</name>
    <dbReference type="NCBI Taxonomy" id="187420"/>
    <lineage>
        <taxon>Archaea</taxon>
        <taxon>Methanobacteriati</taxon>
        <taxon>Methanobacteriota</taxon>
        <taxon>Methanomada group</taxon>
        <taxon>Methanobacteria</taxon>
        <taxon>Methanobacteriales</taxon>
        <taxon>Methanobacteriaceae</taxon>
        <taxon>Methanothermobacter</taxon>
    </lineage>
</organism>
<evidence type="ECO:0000256" key="1">
    <source>
        <dbReference type="SAM" id="Phobius"/>
    </source>
</evidence>
<dbReference type="Proteomes" id="UP000005223">
    <property type="component" value="Chromosome"/>
</dbReference>
<feature type="transmembrane region" description="Helical" evidence="1">
    <location>
        <begin position="45"/>
        <end position="62"/>
    </location>
</feature>
<dbReference type="STRING" id="187420.MTH_1257"/>
<feature type="transmembrane region" description="Helical" evidence="1">
    <location>
        <begin position="20"/>
        <end position="39"/>
    </location>
</feature>
<dbReference type="EnsemblBacteria" id="AAB85746">
    <property type="protein sequence ID" value="AAB85746"/>
    <property type="gene ID" value="MTH_1257"/>
</dbReference>
<dbReference type="PIR" id="A69035">
    <property type="entry name" value="A69035"/>
</dbReference>
<dbReference type="EMBL" id="AE000666">
    <property type="protein sequence ID" value="AAB85746.1"/>
    <property type="molecule type" value="Genomic_DNA"/>
</dbReference>
<sequence>MPPQRNPMETIQYVPISIIYYALAALTALIVYGIVGSIYIMGLDFYNAVYFTIITIATVVTGI</sequence>
<name>O27325_METTH</name>
<dbReference type="AlphaFoldDB" id="O27325"/>
<dbReference type="InParanoid" id="O27325"/>
<keyword evidence="1" id="KW-0812">Transmembrane</keyword>
<accession>O27325</accession>
<evidence type="ECO:0000313" key="2">
    <source>
        <dbReference type="EMBL" id="AAB85746.1"/>
    </source>
</evidence>
<dbReference type="HOGENOM" id="CLU_2875134_0_0_2"/>
<evidence type="ECO:0000313" key="3">
    <source>
        <dbReference type="Proteomes" id="UP000005223"/>
    </source>
</evidence>
<dbReference type="PaxDb" id="187420-MTH_1257"/>
<protein>
    <submittedName>
        <fullName evidence="2">Uncharacterized protein</fullName>
    </submittedName>
</protein>
<keyword evidence="1" id="KW-0472">Membrane</keyword>
<proteinExistence type="predicted"/>
<keyword evidence="3" id="KW-1185">Reference proteome</keyword>
<dbReference type="SUPFAM" id="SSF81324">
    <property type="entry name" value="Voltage-gated potassium channels"/>
    <property type="match status" value="1"/>
</dbReference>
<gene>
    <name evidence="2" type="ordered locus">MTH_1257</name>
</gene>
<dbReference type="KEGG" id="mth:MTH_1257"/>
<keyword evidence="1" id="KW-1133">Transmembrane helix</keyword>